<dbReference type="SUPFAM" id="SSF69318">
    <property type="entry name" value="Integrin alpha N-terminal domain"/>
    <property type="match status" value="3"/>
</dbReference>
<sequence>MKSNTIYLSICLTLFLGCTEQVEKRFVERDPTFTGITFKNILKNTPQLNILNYLYYYNGAGVVAADFNNDGLTDLYFTGNETPSHLYLNLGNLKFEDITAASGIGPVSGWSTGATHVDINNDGLQDIYVCQASQYRSLEGVNQLFINQGVNKNGIPTFVEAAKTYGLDFKGLSTQAAFFDQDLDGDLDLFLLNHSVHPNNSYGLGKQREAFDALSGDRYYENTGGTYADQSAKAGIYQGKSGYGLGLSISDINADGYPDVYVGNDFYENDYLYINQQNGSFREIISGNDHQLGHTTHFSMGNAIADINNDGLPDILSLDMLPEELTTYKTSGLEYPYPIYRQYLNKGFAPQYMQNTLHLNLGDATFAEIGNLAGISATEWSWGALMADWDNDGLNDIFISNGIKGATNDMDYMNFIANEDIQRRIEAGMSKNDMPLINELPEKKVTNYFFKNKGDMTFSNVSPLWSDSGPSFSNGCTYADLDNDGDLDIVVNNINDHAYILENTTNTANYLRIQLKGSGNNRNGIGSKITLYQNGSMQAREHFVTQGYLSSKDHNIHFGVGQEPIDSVSIIWPDGRTQTLRNVSKNQVMQLSYENALERKTKDSTLPESIQLYSIDSLVPFRHKEQVSLDFDREPLIPFANSNQGPSISVADVNGDSLLDFFISGAKRQASILYVQNPQGNFKVSQEKTFGMDSLSEDITSLFVDIDNDTDPDLIVASGGNEYLTGETLRPRLYRNQNGIFKKDTSAFKDIALNASSISTIDMDLDGHQDIILTANGVPHEFGKTPKQYIFQNNGNGHFTDVTKKVASGFEYVGNVTDIKVVDINQDGLEDFIAVGHWMPITIFINSEQGFSQLKPTGLSNTSGWWNSVDVADFDKDGDLDVVCGNWGLNTKFKASKTHPITLYRQDFDANGTVDPIITYFHKDVETPFASKDELVKQLPFLNKAFLSYKSFAEASLEELLGKTQLKTAEKKYLYTLETTYFENTGKLNFKPQPLPIITQASAVKDIMLEDFNSDGYKDVLIVGNDYEISTQLGRLDAFHGLFLQNDTKGGFYWNNDVLPKLSGASRSIKKITVKDQVGYIIGRNNYTPLWIVKKKK</sequence>
<evidence type="ECO:0000313" key="3">
    <source>
        <dbReference type="EMBL" id="KPM32750.1"/>
    </source>
</evidence>
<feature type="domain" description="ASPIC/UnbV" evidence="2">
    <location>
        <begin position="524"/>
        <end position="588"/>
    </location>
</feature>
<dbReference type="InterPro" id="IPR013517">
    <property type="entry name" value="FG-GAP"/>
</dbReference>
<dbReference type="PANTHER" id="PTHR16026">
    <property type="entry name" value="CARTILAGE ACIDIC PROTEIN 1"/>
    <property type="match status" value="1"/>
</dbReference>
<dbReference type="InterPro" id="IPR027039">
    <property type="entry name" value="Crtac1"/>
</dbReference>
<accession>A0A0P7A7H9</accession>
<dbReference type="PATRIC" id="fig|1300341.3.peg.1380"/>
<dbReference type="PROSITE" id="PS51257">
    <property type="entry name" value="PROKAR_LIPOPROTEIN"/>
    <property type="match status" value="1"/>
</dbReference>
<dbReference type="EMBL" id="LDJX01000002">
    <property type="protein sequence ID" value="KPM32750.1"/>
    <property type="molecule type" value="Genomic_DNA"/>
</dbReference>
<proteinExistence type="predicted"/>
<reference evidence="3 4" key="1">
    <citation type="submission" date="2015-09" db="EMBL/GenBank/DDBJ databases">
        <title>Genome sequence of the marine flavobacterium Croceitalea dokdonensis DOKDO 023 that contains proton- and sodium-pumping rhodopsins.</title>
        <authorList>
            <person name="Kwon S.-K."/>
            <person name="Lee H.K."/>
            <person name="Kwak M.-J."/>
            <person name="Kim J.F."/>
        </authorList>
    </citation>
    <scope>NUCLEOTIDE SEQUENCE [LARGE SCALE GENOMIC DNA]</scope>
    <source>
        <strain evidence="3 4">DOKDO 023</strain>
    </source>
</reference>
<protein>
    <recommendedName>
        <fullName evidence="2">ASPIC/UnbV domain-containing protein</fullName>
    </recommendedName>
</protein>
<keyword evidence="4" id="KW-1185">Reference proteome</keyword>
<dbReference type="Gene3D" id="2.130.10.130">
    <property type="entry name" value="Integrin alpha, N-terminal"/>
    <property type="match status" value="3"/>
</dbReference>
<dbReference type="Proteomes" id="UP000050280">
    <property type="component" value="Unassembled WGS sequence"/>
</dbReference>
<evidence type="ECO:0000259" key="2">
    <source>
        <dbReference type="Pfam" id="PF07593"/>
    </source>
</evidence>
<dbReference type="PANTHER" id="PTHR16026:SF0">
    <property type="entry name" value="CARTILAGE ACIDIC PROTEIN 1"/>
    <property type="match status" value="1"/>
</dbReference>
<dbReference type="OrthoDB" id="9816120at2"/>
<dbReference type="AlphaFoldDB" id="A0A0P7A7H9"/>
<comment type="caution">
    <text evidence="3">The sequence shown here is derived from an EMBL/GenBank/DDBJ whole genome shotgun (WGS) entry which is preliminary data.</text>
</comment>
<evidence type="ECO:0000256" key="1">
    <source>
        <dbReference type="ARBA" id="ARBA00022729"/>
    </source>
</evidence>
<dbReference type="Pfam" id="PF13517">
    <property type="entry name" value="FG-GAP_3"/>
    <property type="match status" value="6"/>
</dbReference>
<keyword evidence="1" id="KW-0732">Signal</keyword>
<name>A0A0P7A7H9_9FLAO</name>
<dbReference type="RefSeq" id="WP_054558683.1">
    <property type="nucleotide sequence ID" value="NZ_LDJX01000002.1"/>
</dbReference>
<gene>
    <name evidence="3" type="ORF">I595_1177</name>
</gene>
<dbReference type="STRING" id="1300341.I595_1177"/>
<evidence type="ECO:0000313" key="4">
    <source>
        <dbReference type="Proteomes" id="UP000050280"/>
    </source>
</evidence>
<organism evidence="3 4">
    <name type="scientific">Croceitalea dokdonensis DOKDO 023</name>
    <dbReference type="NCBI Taxonomy" id="1300341"/>
    <lineage>
        <taxon>Bacteria</taxon>
        <taxon>Pseudomonadati</taxon>
        <taxon>Bacteroidota</taxon>
        <taxon>Flavobacteriia</taxon>
        <taxon>Flavobacteriales</taxon>
        <taxon>Flavobacteriaceae</taxon>
        <taxon>Croceitalea</taxon>
    </lineage>
</organism>
<dbReference type="InterPro" id="IPR011519">
    <property type="entry name" value="UnbV_ASPIC"/>
</dbReference>
<dbReference type="InterPro" id="IPR028994">
    <property type="entry name" value="Integrin_alpha_N"/>
</dbReference>
<dbReference type="Pfam" id="PF07593">
    <property type="entry name" value="UnbV_ASPIC"/>
    <property type="match status" value="1"/>
</dbReference>